<feature type="region of interest" description="Disordered" evidence="5">
    <location>
        <begin position="1239"/>
        <end position="1266"/>
    </location>
</feature>
<feature type="zinc finger region" description="C3H1-type" evidence="4">
    <location>
        <begin position="1520"/>
        <end position="1545"/>
    </location>
</feature>
<feature type="compositionally biased region" description="Low complexity" evidence="5">
    <location>
        <begin position="1248"/>
        <end position="1266"/>
    </location>
</feature>
<feature type="compositionally biased region" description="Low complexity" evidence="5">
    <location>
        <begin position="740"/>
        <end position="751"/>
    </location>
</feature>
<accession>A0ABQ0GBC7</accession>
<keyword evidence="3 4" id="KW-0862">Zinc</keyword>
<evidence type="ECO:0000256" key="5">
    <source>
        <dbReference type="SAM" id="MobiDB-lite"/>
    </source>
</evidence>
<feature type="region of interest" description="Disordered" evidence="5">
    <location>
        <begin position="232"/>
        <end position="301"/>
    </location>
</feature>
<evidence type="ECO:0000256" key="3">
    <source>
        <dbReference type="ARBA" id="ARBA00022833"/>
    </source>
</evidence>
<feature type="compositionally biased region" description="Polar residues" evidence="5">
    <location>
        <begin position="713"/>
        <end position="733"/>
    </location>
</feature>
<dbReference type="Proteomes" id="UP001628179">
    <property type="component" value="Unassembled WGS sequence"/>
</dbReference>
<dbReference type="InterPro" id="IPR036855">
    <property type="entry name" value="Znf_CCCH_sf"/>
</dbReference>
<feature type="domain" description="C3H1-type" evidence="6">
    <location>
        <begin position="1520"/>
        <end position="1545"/>
    </location>
</feature>
<sequence>MDQGHGDSIGGWAPGGFAGEAWDHPFGGSALAFDQGGSADNGYPNPDFLSDAPVSHQLAGADAQPGLYRQFGYYDQGDAWSTHGEATAAPYGQDAALHPGYYAEQRHPNNVNQTVESRFALNIPPGNDFQAQLDSGATPETNAHAFGGGVVNGPGSVPNGYPQASVPQWQGPVPTGYGSGQRYENPIGNPQAANLSAPVTSGSPSPFFSSRASETAAIPTYQTEAQQQVPVNPRPAHSHFSAVLSGQPQQTQATAAQIPVSVAGSPLTAAQRPAQKAQAQQSQRTLQQGSQQPDQVERAVQQPAIHPAAGQLVFAQESISQVPPVHQPQSSSEIKAVAGAKHARAPESEPPQAVAKRAKLLAPVVDNHASPSAQSQPEATPDLSCTVNYEDASLLTSAQGRKESTWPGVPNLVIGPAPVQLQKGTPTKRYVTLSTKGGKDPLFPKLWRGWTPAESLGNHADAYQKATSDLDRQRADIRLKIEMKRAETEIPVDWWKKVLKDRLGGEAKQLEPPAEPMYTGIKAAETLRLHPSHASNQEVAADAYTPFYFMLLDMTRDVKNAWKAKAEGKASDLDPDLIKAQLELAIVEGLNVDTCNLLTRMSGHNKLPASFSNLLIRLINLGETNSPLVKAILRLFTRLTKVKLEQLETWKINGIRVKLEAQGDDEAKALIAQVYETARRNSGDGSGSSSDSPAGAENSSAKKKATQARAVSKQENSGSDLKKSLSTSKPTTPATDSKKLSATSSKTTTSANELNKAAGKPAQKMVPTSTGTKRPREDDASASDLRSSKKPATDAATSASAAASSVKSSSTVSKNPAVKPSTAAPAPVQTKSRSGLLLPGKARPATKATPKPEPTKAELQKNAAKTDKTPPSQATASSIKPAKPKPTEAAKETTSTRSAFSALMAEIDEPKKVNRLEPPSKVSPPPDPNETPEQRERRLRKEKRRALGLKVAFRSGDGLAEIREFTRHPEEIAEQEGHMARNVKTDGRYKNNEESEMMKKLHGGKGFKASEINDREWEEPVAIDFGDNIPNAKREQTYDTRGGLKTFETDEQKLIRERESMELMAIYHNPADIPPNPRSPPYEPSLSGAGASGTEVLLPPATPEREEMMQRANECRQWGSYHGSRAALGRLEAKSRPDYADFTKAMKSINSIADSYNGHSARQPEVRAQAPVQDARTWYDPAVAARRDQQTYELLTSDRLKNWNDPNPYDPTRPKTDRRDPVDNPEVQKVLDSLEATARQVQREHAAKTAQAASAPQPTQPEVAQPVAVAVTAQPAQIAAPDHSAAWAQYYAAQQQQQQSWYGQQQNPYTQAVNPYAAQVTQPQPQPQPQNADSNNQLSSILAALSSQQAATQAQYPSVDPNQIQALMAALAGSSQTQVQAQAAAPAAADPQSAQYLLDIMKWASAAQNQGQSQGGQPAASYPYQDAYGQNQGYGPSHPERDGYSQPHQERDRDGYGGGRSERDRDHNRDRDRDWDRDRDYHLHNRGGHGSNAMRRTNSNNSNDRDGKIPDHLRGINRSLIGTKQCAFWAKGQCAKGDKCTFRHD</sequence>
<comment type="caution">
    <text evidence="7">The sequence shown here is derived from an EMBL/GenBank/DDBJ whole genome shotgun (WGS) entry which is preliminary data.</text>
</comment>
<feature type="region of interest" description="Disordered" evidence="5">
    <location>
        <begin position="967"/>
        <end position="989"/>
    </location>
</feature>
<feature type="region of interest" description="Disordered" evidence="5">
    <location>
        <begin position="1032"/>
        <end position="1051"/>
    </location>
</feature>
<feature type="region of interest" description="Disordered" evidence="5">
    <location>
        <begin position="1196"/>
        <end position="1226"/>
    </location>
</feature>
<feature type="compositionally biased region" description="Basic and acidic residues" evidence="5">
    <location>
        <begin position="1438"/>
        <end position="1483"/>
    </location>
</feature>
<feature type="compositionally biased region" description="Low complexity" evidence="5">
    <location>
        <begin position="793"/>
        <end position="814"/>
    </location>
</feature>
<evidence type="ECO:0000256" key="4">
    <source>
        <dbReference type="PROSITE-ProRule" id="PRU00723"/>
    </source>
</evidence>
<feature type="compositionally biased region" description="Low complexity" evidence="5">
    <location>
        <begin position="1409"/>
        <end position="1421"/>
    </location>
</feature>
<feature type="compositionally biased region" description="Low complexity" evidence="5">
    <location>
        <begin position="247"/>
        <end position="257"/>
    </location>
</feature>
<feature type="compositionally biased region" description="Basic and acidic residues" evidence="5">
    <location>
        <begin position="1503"/>
        <end position="1513"/>
    </location>
</feature>
<evidence type="ECO:0000256" key="1">
    <source>
        <dbReference type="ARBA" id="ARBA00022723"/>
    </source>
</evidence>
<feature type="compositionally biased region" description="Polar residues" evidence="5">
    <location>
        <begin position="320"/>
        <end position="333"/>
    </location>
</feature>
<keyword evidence="2 4" id="KW-0863">Zinc-finger</keyword>
<name>A0ABQ0GBC7_9PEZI</name>
<feature type="compositionally biased region" description="Pro residues" evidence="5">
    <location>
        <begin position="1072"/>
        <end position="1083"/>
    </location>
</feature>
<dbReference type="InterPro" id="IPR000571">
    <property type="entry name" value="Znf_CCCH"/>
</dbReference>
<feature type="region of interest" description="Disordered" evidence="5">
    <location>
        <begin position="679"/>
        <end position="944"/>
    </location>
</feature>
<dbReference type="RefSeq" id="XP_070916804.1">
    <property type="nucleotide sequence ID" value="XM_071060703.1"/>
</dbReference>
<proteinExistence type="predicted"/>
<gene>
    <name evidence="7" type="ORF">MFIFM68171_05283</name>
</gene>
<feature type="region of interest" description="Disordered" evidence="5">
    <location>
        <begin position="320"/>
        <end position="354"/>
    </location>
</feature>
<dbReference type="GeneID" id="98176026"/>
<reference evidence="7 8" key="1">
    <citation type="submission" date="2024-09" db="EMBL/GenBank/DDBJ databases">
        <title>Itraconazole resistance in Madurella fahalii resulting from another homologue of gene encoding cytochrome P450 14-alpha sterol demethylase (CYP51).</title>
        <authorList>
            <person name="Yoshioka I."/>
            <person name="Fahal A.H."/>
            <person name="Kaneko S."/>
            <person name="Yaguchi T."/>
        </authorList>
    </citation>
    <scope>NUCLEOTIDE SEQUENCE [LARGE SCALE GENOMIC DNA]</scope>
    <source>
        <strain evidence="7 8">IFM 68171</strain>
    </source>
</reference>
<feature type="compositionally biased region" description="Basic and acidic residues" evidence="5">
    <location>
        <begin position="1212"/>
        <end position="1222"/>
    </location>
</feature>
<organism evidence="7 8">
    <name type="scientific">Madurella fahalii</name>
    <dbReference type="NCBI Taxonomy" id="1157608"/>
    <lineage>
        <taxon>Eukaryota</taxon>
        <taxon>Fungi</taxon>
        <taxon>Dikarya</taxon>
        <taxon>Ascomycota</taxon>
        <taxon>Pezizomycotina</taxon>
        <taxon>Sordariomycetes</taxon>
        <taxon>Sordariomycetidae</taxon>
        <taxon>Sordariales</taxon>
        <taxon>Sordariales incertae sedis</taxon>
        <taxon>Madurella</taxon>
    </lineage>
</organism>
<evidence type="ECO:0000313" key="8">
    <source>
        <dbReference type="Proteomes" id="UP001628179"/>
    </source>
</evidence>
<feature type="compositionally biased region" description="Polar residues" evidence="5">
    <location>
        <begin position="869"/>
        <end position="878"/>
    </location>
</feature>
<dbReference type="EMBL" id="BAAFSV010000002">
    <property type="protein sequence ID" value="GAB1315073.1"/>
    <property type="molecule type" value="Genomic_DNA"/>
</dbReference>
<evidence type="ECO:0000259" key="6">
    <source>
        <dbReference type="PROSITE" id="PS50103"/>
    </source>
</evidence>
<feature type="compositionally biased region" description="Basic and acidic residues" evidence="5">
    <location>
        <begin position="853"/>
        <end position="868"/>
    </location>
</feature>
<feature type="compositionally biased region" description="Low complexity" evidence="5">
    <location>
        <begin position="268"/>
        <end position="293"/>
    </location>
</feature>
<protein>
    <recommendedName>
        <fullName evidence="6">C3H1-type domain-containing protein</fullName>
    </recommendedName>
</protein>
<feature type="region of interest" description="Disordered" evidence="5">
    <location>
        <begin position="28"/>
        <end position="50"/>
    </location>
</feature>
<feature type="region of interest" description="Disordered" evidence="5">
    <location>
        <begin position="1409"/>
        <end position="1513"/>
    </location>
</feature>
<keyword evidence="1 4" id="KW-0479">Metal-binding</keyword>
<dbReference type="SUPFAM" id="SSF90229">
    <property type="entry name" value="CCCH zinc finger"/>
    <property type="match status" value="1"/>
</dbReference>
<feature type="region of interest" description="Disordered" evidence="5">
    <location>
        <begin position="1069"/>
        <end position="1098"/>
    </location>
</feature>
<evidence type="ECO:0000313" key="7">
    <source>
        <dbReference type="EMBL" id="GAB1315073.1"/>
    </source>
</evidence>
<keyword evidence="8" id="KW-1185">Reference proteome</keyword>
<evidence type="ECO:0000256" key="2">
    <source>
        <dbReference type="ARBA" id="ARBA00022771"/>
    </source>
</evidence>
<dbReference type="PROSITE" id="PS50103">
    <property type="entry name" value="ZF_C3H1"/>
    <property type="match status" value="1"/>
</dbReference>